<keyword evidence="1" id="KW-0378">Hydrolase</keyword>
<dbReference type="EMBL" id="JAOB01000060">
    <property type="protein sequence ID" value="EUA30469.1"/>
    <property type="molecule type" value="Genomic_DNA"/>
</dbReference>
<proteinExistence type="predicted"/>
<name>X8AFY1_MYCXE</name>
<dbReference type="GO" id="GO:0016787">
    <property type="term" value="F:hydrolase activity"/>
    <property type="evidence" value="ECO:0007669"/>
    <property type="project" value="UniProtKB-KW"/>
</dbReference>
<protein>
    <submittedName>
        <fullName evidence="1">Putative metal-dependent hydrolase domain protein</fullName>
    </submittedName>
</protein>
<accession>X8AFY1</accession>
<reference evidence="1" key="1">
    <citation type="submission" date="2014-01" db="EMBL/GenBank/DDBJ databases">
        <authorList>
            <person name="Brown-Elliot B."/>
            <person name="Wallace R."/>
            <person name="Lenaerts A."/>
            <person name="Ordway D."/>
            <person name="DeGroote M.A."/>
            <person name="Parker T."/>
            <person name="Sizemore C."/>
            <person name="Tallon L.J."/>
            <person name="Sadzewicz L.K."/>
            <person name="Sengamalay N."/>
            <person name="Fraser C.M."/>
            <person name="Hine E."/>
            <person name="Shefchek K.A."/>
            <person name="Das S.P."/>
            <person name="Tettelin H."/>
        </authorList>
    </citation>
    <scope>NUCLEOTIDE SEQUENCE [LARGE SCALE GENOMIC DNA]</scope>
    <source>
        <strain evidence="1">4042</strain>
    </source>
</reference>
<sequence>MDWRCAAWLYDHDIAAVAADNLMVEDPLSGSRERFCRCTCSACGIWG</sequence>
<dbReference type="AlphaFoldDB" id="X8AFY1"/>
<gene>
    <name evidence="1" type="ORF">I553_4726</name>
</gene>
<evidence type="ECO:0000313" key="1">
    <source>
        <dbReference type="EMBL" id="EUA30469.1"/>
    </source>
</evidence>
<organism evidence="1">
    <name type="scientific">Mycobacterium xenopi 4042</name>
    <dbReference type="NCBI Taxonomy" id="1299334"/>
    <lineage>
        <taxon>Bacteria</taxon>
        <taxon>Bacillati</taxon>
        <taxon>Actinomycetota</taxon>
        <taxon>Actinomycetes</taxon>
        <taxon>Mycobacteriales</taxon>
        <taxon>Mycobacteriaceae</taxon>
        <taxon>Mycobacterium</taxon>
    </lineage>
</organism>
<dbReference type="PATRIC" id="fig|1299334.3.peg.6400"/>
<comment type="caution">
    <text evidence="1">The sequence shown here is derived from an EMBL/GenBank/DDBJ whole genome shotgun (WGS) entry which is preliminary data.</text>
</comment>